<dbReference type="InterPro" id="IPR029058">
    <property type="entry name" value="AB_hydrolase_fold"/>
</dbReference>
<organism evidence="2 3">
    <name type="scientific">Bifidobacterium mongoliense DSM 21395</name>
    <dbReference type="NCBI Taxonomy" id="1437603"/>
    <lineage>
        <taxon>Bacteria</taxon>
        <taxon>Bacillati</taxon>
        <taxon>Actinomycetota</taxon>
        <taxon>Actinomycetes</taxon>
        <taxon>Bifidobacteriales</taxon>
        <taxon>Bifidobacteriaceae</taxon>
        <taxon>Bifidobacterium</taxon>
    </lineage>
</organism>
<dbReference type="GO" id="GO:0004185">
    <property type="term" value="F:serine-type carboxypeptidase activity"/>
    <property type="evidence" value="ECO:0007669"/>
    <property type="project" value="InterPro"/>
</dbReference>
<proteinExistence type="predicted"/>
<sequence length="539" mass="58580">MTDAQAAGSDARIDNDLNGAVPHGVISGATAAGATDGSRPGKKTPETPLQSESESTTHHSIELACRLWRYDATVGTITIDTAKVKPAASIFYAAFTAVDAEGKSDSTRPVTFVFNGGPGSSSTFLLLGSIAPKRIDVPDAAPVPAAPYGFVDNVHTLLPSSDLVFIDAAGAGFSQVLDKAKAELWSVDGDVKGFSAFIRAFLSKYHRWNSPKYLLGESYGTTRGAALAYRLQQDGAALNGIVLISDILDYAHTLDTSDQFYIGYFPTFASVAKYHGQAGDGVDTAAFLEKARTFANEQLRPALAQGDRLSDETKALVAKHYAELTGLSERYVADSDLRVLDMRFRKELLRARDQIVGRYDGRVAGYDLDRMSDDETFVVDDSYLDPAYSSLVNAYLRDELGWQGRPERRGFADFDWDSSEPGKGWVWNHKLPEHAKTAWGATIPFPNVTPDLAAAITAQPTLKVLIGNGLFDLCTPFFQTEYDIDHLGLPKALRGNIAFTYYPAGHMLYTSEPSLAKFSADLGRFYTASAEDLPSIDER</sequence>
<gene>
    <name evidence="2" type="ORF">BMON_1319</name>
</gene>
<accession>A0A087BZE7</accession>
<evidence type="ECO:0000256" key="1">
    <source>
        <dbReference type="SAM" id="MobiDB-lite"/>
    </source>
</evidence>
<dbReference type="GO" id="GO:0006508">
    <property type="term" value="P:proteolysis"/>
    <property type="evidence" value="ECO:0007669"/>
    <property type="project" value="InterPro"/>
</dbReference>
<dbReference type="OrthoDB" id="9770107at2"/>
<keyword evidence="2" id="KW-0121">Carboxypeptidase</keyword>
<dbReference type="SUPFAM" id="SSF53474">
    <property type="entry name" value="alpha/beta-Hydrolases"/>
    <property type="match status" value="1"/>
</dbReference>
<dbReference type="Pfam" id="PF00450">
    <property type="entry name" value="Peptidase_S10"/>
    <property type="match status" value="1"/>
</dbReference>
<dbReference type="AlphaFoldDB" id="A0A087BZE7"/>
<dbReference type="InterPro" id="IPR001563">
    <property type="entry name" value="Peptidase_S10"/>
</dbReference>
<dbReference type="GeneID" id="93094983"/>
<evidence type="ECO:0000313" key="3">
    <source>
        <dbReference type="Proteomes" id="UP000029082"/>
    </source>
</evidence>
<name>A0A087BZE7_9BIFI</name>
<comment type="caution">
    <text evidence="2">The sequence shown here is derived from an EMBL/GenBank/DDBJ whole genome shotgun (WGS) entry which is preliminary data.</text>
</comment>
<keyword evidence="2" id="KW-0645">Protease</keyword>
<feature type="region of interest" description="Disordered" evidence="1">
    <location>
        <begin position="1"/>
        <end position="57"/>
    </location>
</feature>
<dbReference type="Proteomes" id="UP000029082">
    <property type="component" value="Unassembled WGS sequence"/>
</dbReference>
<keyword evidence="2" id="KW-0378">Hydrolase</keyword>
<dbReference type="STRING" id="1437603.GCA_000771525_00451"/>
<protein>
    <submittedName>
        <fullName evidence="2">Serine carboxypeptidase</fullName>
    </submittedName>
</protein>
<reference evidence="2 3" key="1">
    <citation type="submission" date="2014-03" db="EMBL/GenBank/DDBJ databases">
        <title>Genomics of Bifidobacteria.</title>
        <authorList>
            <person name="Ventura M."/>
            <person name="Milani C."/>
            <person name="Lugli G.A."/>
        </authorList>
    </citation>
    <scope>NUCLEOTIDE SEQUENCE [LARGE SCALE GENOMIC DNA]</scope>
    <source>
        <strain evidence="2 3">DSM 21395</strain>
    </source>
</reference>
<dbReference type="EMBL" id="JGZE01000017">
    <property type="protein sequence ID" value="KFI76397.1"/>
    <property type="molecule type" value="Genomic_DNA"/>
</dbReference>
<dbReference type="RefSeq" id="WP_081882973.1">
    <property type="nucleotide sequence ID" value="NZ_JDUO01000014.1"/>
</dbReference>
<dbReference type="Gene3D" id="3.40.50.1820">
    <property type="entry name" value="alpha/beta hydrolase"/>
    <property type="match status" value="1"/>
</dbReference>
<keyword evidence="3" id="KW-1185">Reference proteome</keyword>
<evidence type="ECO:0000313" key="2">
    <source>
        <dbReference type="EMBL" id="KFI76397.1"/>
    </source>
</evidence>
<dbReference type="eggNOG" id="COG2939">
    <property type="taxonomic scope" value="Bacteria"/>
</dbReference>